<dbReference type="AlphaFoldDB" id="A0A1I5S822"/>
<evidence type="ECO:0000256" key="1">
    <source>
        <dbReference type="SAM" id="MobiDB-lite"/>
    </source>
</evidence>
<evidence type="ECO:0000313" key="3">
    <source>
        <dbReference type="Proteomes" id="UP000183413"/>
    </source>
</evidence>
<dbReference type="Proteomes" id="UP000183413">
    <property type="component" value="Unassembled WGS sequence"/>
</dbReference>
<reference evidence="2 3" key="1">
    <citation type="submission" date="2016-10" db="EMBL/GenBank/DDBJ databases">
        <authorList>
            <person name="de Groot N.N."/>
        </authorList>
    </citation>
    <scope>NUCLEOTIDE SEQUENCE [LARGE SCALE GENOMIC DNA]</scope>
    <source>
        <strain evidence="2 3">DSM 43067</strain>
    </source>
</reference>
<dbReference type="EMBL" id="FOVH01000016">
    <property type="protein sequence ID" value="SFP66839.1"/>
    <property type="molecule type" value="Genomic_DNA"/>
</dbReference>
<dbReference type="STRING" id="1993.SAMN04489713_11669"/>
<proteinExistence type="predicted"/>
<evidence type="ECO:0000313" key="2">
    <source>
        <dbReference type="EMBL" id="SFP66839.1"/>
    </source>
</evidence>
<feature type="region of interest" description="Disordered" evidence="1">
    <location>
        <begin position="1"/>
        <end position="31"/>
    </location>
</feature>
<keyword evidence="3" id="KW-1185">Reference proteome</keyword>
<sequence length="31" mass="3191">MKTRPTGPPAEGAPAALGDARTVLDSPEVER</sequence>
<gene>
    <name evidence="2" type="ORF">SAMN04489713_11669</name>
</gene>
<accession>A0A1I5S822</accession>
<protein>
    <submittedName>
        <fullName evidence="2">Uncharacterized protein</fullName>
    </submittedName>
</protein>
<organism evidence="2 3">
    <name type="scientific">Actinomadura madurae</name>
    <dbReference type="NCBI Taxonomy" id="1993"/>
    <lineage>
        <taxon>Bacteria</taxon>
        <taxon>Bacillati</taxon>
        <taxon>Actinomycetota</taxon>
        <taxon>Actinomycetes</taxon>
        <taxon>Streptosporangiales</taxon>
        <taxon>Thermomonosporaceae</taxon>
        <taxon>Actinomadura</taxon>
    </lineage>
</organism>
<feature type="compositionally biased region" description="Low complexity" evidence="1">
    <location>
        <begin position="9"/>
        <end position="20"/>
    </location>
</feature>
<dbReference type="InParanoid" id="A0A1I5S822"/>
<name>A0A1I5S822_9ACTN</name>